<organism evidence="2 3">
    <name type="scientific">Daphnia pulex</name>
    <name type="common">Water flea</name>
    <dbReference type="NCBI Taxonomy" id="6669"/>
    <lineage>
        <taxon>Eukaryota</taxon>
        <taxon>Metazoa</taxon>
        <taxon>Ecdysozoa</taxon>
        <taxon>Arthropoda</taxon>
        <taxon>Crustacea</taxon>
        <taxon>Branchiopoda</taxon>
        <taxon>Diplostraca</taxon>
        <taxon>Cladocera</taxon>
        <taxon>Anomopoda</taxon>
        <taxon>Daphniidae</taxon>
        <taxon>Daphnia</taxon>
    </lineage>
</organism>
<feature type="region of interest" description="Disordered" evidence="1">
    <location>
        <begin position="1"/>
        <end position="35"/>
    </location>
</feature>
<dbReference type="KEGG" id="dpx:DAPPUDRAFT_244523"/>
<evidence type="ECO:0000313" key="2">
    <source>
        <dbReference type="EMBL" id="EFX79854.1"/>
    </source>
</evidence>
<accession>E9GL50</accession>
<reference evidence="2 3" key="1">
    <citation type="journal article" date="2011" name="Science">
        <title>The ecoresponsive genome of Daphnia pulex.</title>
        <authorList>
            <person name="Colbourne J.K."/>
            <person name="Pfrender M.E."/>
            <person name="Gilbert D."/>
            <person name="Thomas W.K."/>
            <person name="Tucker A."/>
            <person name="Oakley T.H."/>
            <person name="Tokishita S."/>
            <person name="Aerts A."/>
            <person name="Arnold G.J."/>
            <person name="Basu M.K."/>
            <person name="Bauer D.J."/>
            <person name="Caceres C.E."/>
            <person name="Carmel L."/>
            <person name="Casola C."/>
            <person name="Choi J.H."/>
            <person name="Detter J.C."/>
            <person name="Dong Q."/>
            <person name="Dusheyko S."/>
            <person name="Eads B.D."/>
            <person name="Frohlich T."/>
            <person name="Geiler-Samerotte K.A."/>
            <person name="Gerlach D."/>
            <person name="Hatcher P."/>
            <person name="Jogdeo S."/>
            <person name="Krijgsveld J."/>
            <person name="Kriventseva E.V."/>
            <person name="Kultz D."/>
            <person name="Laforsch C."/>
            <person name="Lindquist E."/>
            <person name="Lopez J."/>
            <person name="Manak J.R."/>
            <person name="Muller J."/>
            <person name="Pangilinan J."/>
            <person name="Patwardhan R.P."/>
            <person name="Pitluck S."/>
            <person name="Pritham E.J."/>
            <person name="Rechtsteiner A."/>
            <person name="Rho M."/>
            <person name="Rogozin I.B."/>
            <person name="Sakarya O."/>
            <person name="Salamov A."/>
            <person name="Schaack S."/>
            <person name="Shapiro H."/>
            <person name="Shiga Y."/>
            <person name="Skalitzky C."/>
            <person name="Smith Z."/>
            <person name="Souvorov A."/>
            <person name="Sung W."/>
            <person name="Tang Z."/>
            <person name="Tsuchiya D."/>
            <person name="Tu H."/>
            <person name="Vos H."/>
            <person name="Wang M."/>
            <person name="Wolf Y.I."/>
            <person name="Yamagata H."/>
            <person name="Yamada T."/>
            <person name="Ye Y."/>
            <person name="Shaw J.R."/>
            <person name="Andrews J."/>
            <person name="Crease T.J."/>
            <person name="Tang H."/>
            <person name="Lucas S.M."/>
            <person name="Robertson H.M."/>
            <person name="Bork P."/>
            <person name="Koonin E.V."/>
            <person name="Zdobnov E.M."/>
            <person name="Grigoriev I.V."/>
            <person name="Lynch M."/>
            <person name="Boore J.L."/>
        </authorList>
    </citation>
    <scope>NUCLEOTIDE SEQUENCE [LARGE SCALE GENOMIC DNA]</scope>
</reference>
<evidence type="ECO:0000313" key="3">
    <source>
        <dbReference type="Proteomes" id="UP000000305"/>
    </source>
</evidence>
<dbReference type="InParanoid" id="E9GL50"/>
<gene>
    <name evidence="2" type="ORF">DAPPUDRAFT_244523</name>
</gene>
<dbReference type="HOGENOM" id="CLU_1808152_0_0_1"/>
<sequence length="143" mass="16897">MPDNRTPKLDKEAKQEEEASNVEVGDDLNGNESYGSRYYGRPYGYYGRYLSTSGHWRGRRSAEREMTSEEDGTINTDLEINESRRGYYGRGYWRGRRSVDEIKPEQDADVKVDGDLDANDWYGRRYYGYPYSYSRYGYRNGYY</sequence>
<keyword evidence="3" id="KW-1185">Reference proteome</keyword>
<protein>
    <submittedName>
        <fullName evidence="2">Uncharacterized protein</fullName>
    </submittedName>
</protein>
<evidence type="ECO:0000256" key="1">
    <source>
        <dbReference type="SAM" id="MobiDB-lite"/>
    </source>
</evidence>
<feature type="compositionally biased region" description="Basic and acidic residues" evidence="1">
    <location>
        <begin position="1"/>
        <end position="17"/>
    </location>
</feature>
<proteinExistence type="predicted"/>
<dbReference type="Proteomes" id="UP000000305">
    <property type="component" value="Unassembled WGS sequence"/>
</dbReference>
<dbReference type="AlphaFoldDB" id="E9GL50"/>
<dbReference type="EMBL" id="GL732550">
    <property type="protein sequence ID" value="EFX79854.1"/>
    <property type="molecule type" value="Genomic_DNA"/>
</dbReference>
<dbReference type="OrthoDB" id="6398288at2759"/>
<name>E9GL50_DAPPU</name>